<comment type="caution">
    <text evidence="1">The sequence shown here is derived from an EMBL/GenBank/DDBJ whole genome shotgun (WGS) entry which is preliminary data.</text>
</comment>
<dbReference type="EMBL" id="JANPWB010000001">
    <property type="protein sequence ID" value="KAJ1218118.1"/>
    <property type="molecule type" value="Genomic_DNA"/>
</dbReference>
<dbReference type="Proteomes" id="UP001066276">
    <property type="component" value="Chromosome 1_1"/>
</dbReference>
<dbReference type="AlphaFoldDB" id="A0AAV7WVF8"/>
<protein>
    <submittedName>
        <fullName evidence="1">Uncharacterized protein</fullName>
    </submittedName>
</protein>
<keyword evidence="2" id="KW-1185">Reference proteome</keyword>
<organism evidence="1 2">
    <name type="scientific">Pleurodeles waltl</name>
    <name type="common">Iberian ribbed newt</name>
    <dbReference type="NCBI Taxonomy" id="8319"/>
    <lineage>
        <taxon>Eukaryota</taxon>
        <taxon>Metazoa</taxon>
        <taxon>Chordata</taxon>
        <taxon>Craniata</taxon>
        <taxon>Vertebrata</taxon>
        <taxon>Euteleostomi</taxon>
        <taxon>Amphibia</taxon>
        <taxon>Batrachia</taxon>
        <taxon>Caudata</taxon>
        <taxon>Salamandroidea</taxon>
        <taxon>Salamandridae</taxon>
        <taxon>Pleurodelinae</taxon>
        <taxon>Pleurodeles</taxon>
    </lineage>
</organism>
<name>A0AAV7WVF8_PLEWA</name>
<proteinExistence type="predicted"/>
<accession>A0AAV7WVF8</accession>
<evidence type="ECO:0000313" key="2">
    <source>
        <dbReference type="Proteomes" id="UP001066276"/>
    </source>
</evidence>
<gene>
    <name evidence="1" type="ORF">NDU88_005701</name>
</gene>
<sequence>MGAWPGPWGVRESIHGTPNWVGLYSGGGQKVGRWQWVPDEEVVVTDRVGRVVDGPDQTGQVGDINGFLAMAQTQGKLRLNDPALKSEHVPGSGMEKYQTVGFGGRLTATSSHCTELHDGLYGEQFGDGDVGDGELPGTSAGVHDDQDDGMDELLDTRMRIWRSVSCVRLLKMKQHGSWCPLICIMSVWGMLMVQKLVFYRP</sequence>
<reference evidence="1" key="1">
    <citation type="journal article" date="2022" name="bioRxiv">
        <title>Sequencing and chromosome-scale assembly of the giantPleurodeles waltlgenome.</title>
        <authorList>
            <person name="Brown T."/>
            <person name="Elewa A."/>
            <person name="Iarovenko S."/>
            <person name="Subramanian E."/>
            <person name="Araus A.J."/>
            <person name="Petzold A."/>
            <person name="Susuki M."/>
            <person name="Suzuki K.-i.T."/>
            <person name="Hayashi T."/>
            <person name="Toyoda A."/>
            <person name="Oliveira C."/>
            <person name="Osipova E."/>
            <person name="Leigh N.D."/>
            <person name="Simon A."/>
            <person name="Yun M.H."/>
        </authorList>
    </citation>
    <scope>NUCLEOTIDE SEQUENCE</scope>
    <source>
        <strain evidence="1">20211129_DDA</strain>
        <tissue evidence="1">Liver</tissue>
    </source>
</reference>
<evidence type="ECO:0000313" key="1">
    <source>
        <dbReference type="EMBL" id="KAJ1218118.1"/>
    </source>
</evidence>